<dbReference type="PANTHER" id="PTHR12147:SF26">
    <property type="entry name" value="PEPTIDASE M28 DOMAIN-CONTAINING PROTEIN"/>
    <property type="match status" value="1"/>
</dbReference>
<dbReference type="EC" id="3.4.11.6" evidence="3"/>
<feature type="signal peptide" evidence="1">
    <location>
        <begin position="1"/>
        <end position="27"/>
    </location>
</feature>
<dbReference type="InterPro" id="IPR036034">
    <property type="entry name" value="PDZ_sf"/>
</dbReference>
<dbReference type="InterPro" id="IPR007484">
    <property type="entry name" value="Peptidase_M28"/>
</dbReference>
<dbReference type="Proteomes" id="UP000319976">
    <property type="component" value="Chromosome"/>
</dbReference>
<keyword evidence="3" id="KW-0645">Protease</keyword>
<dbReference type="SMART" id="SM00228">
    <property type="entry name" value="PDZ"/>
    <property type="match status" value="1"/>
</dbReference>
<reference evidence="3 4" key="1">
    <citation type="submission" date="2019-02" db="EMBL/GenBank/DDBJ databases">
        <title>Deep-cultivation of Planctomycetes and their phenomic and genomic characterization uncovers novel biology.</title>
        <authorList>
            <person name="Wiegand S."/>
            <person name="Jogler M."/>
            <person name="Boedeker C."/>
            <person name="Pinto D."/>
            <person name="Vollmers J."/>
            <person name="Rivas-Marin E."/>
            <person name="Kohn T."/>
            <person name="Peeters S.H."/>
            <person name="Heuer A."/>
            <person name="Rast P."/>
            <person name="Oberbeckmann S."/>
            <person name="Bunk B."/>
            <person name="Jeske O."/>
            <person name="Meyerdierks A."/>
            <person name="Storesund J.E."/>
            <person name="Kallscheuer N."/>
            <person name="Luecker S."/>
            <person name="Lage O.M."/>
            <person name="Pohl T."/>
            <person name="Merkel B.J."/>
            <person name="Hornburger P."/>
            <person name="Mueller R.-W."/>
            <person name="Bruemmer F."/>
            <person name="Labrenz M."/>
            <person name="Spormann A.M."/>
            <person name="Op den Camp H."/>
            <person name="Overmann J."/>
            <person name="Amann R."/>
            <person name="Jetten M.S.M."/>
            <person name="Mascher T."/>
            <person name="Medema M.H."/>
            <person name="Devos D.P."/>
            <person name="Kaster A.-K."/>
            <person name="Ovreas L."/>
            <person name="Rohde M."/>
            <person name="Galperin M.Y."/>
            <person name="Jogler C."/>
        </authorList>
    </citation>
    <scope>NUCLEOTIDE SEQUENCE [LARGE SCALE GENOMIC DNA]</scope>
    <source>
        <strain evidence="3 4">V22</strain>
    </source>
</reference>
<dbReference type="OrthoDB" id="9762302at2"/>
<dbReference type="EMBL" id="CP036316">
    <property type="protein sequence ID" value="QDT64849.1"/>
    <property type="molecule type" value="Genomic_DNA"/>
</dbReference>
<evidence type="ECO:0000313" key="3">
    <source>
        <dbReference type="EMBL" id="QDT64849.1"/>
    </source>
</evidence>
<proteinExistence type="predicted"/>
<dbReference type="GO" id="GO:0006508">
    <property type="term" value="P:proteolysis"/>
    <property type="evidence" value="ECO:0007669"/>
    <property type="project" value="InterPro"/>
</dbReference>
<accession>A0A517T917</accession>
<dbReference type="KEGG" id="chya:V22_20920"/>
<dbReference type="SUPFAM" id="SSF52025">
    <property type="entry name" value="PA domain"/>
    <property type="match status" value="1"/>
</dbReference>
<dbReference type="Pfam" id="PF02225">
    <property type="entry name" value="PA"/>
    <property type="match status" value="1"/>
</dbReference>
<feature type="chain" id="PRO_5021770368" evidence="1">
    <location>
        <begin position="28"/>
        <end position="619"/>
    </location>
</feature>
<dbReference type="InterPro" id="IPR046450">
    <property type="entry name" value="PA_dom_sf"/>
</dbReference>
<dbReference type="Gene3D" id="3.50.30.30">
    <property type="match status" value="1"/>
</dbReference>
<dbReference type="AlphaFoldDB" id="A0A517T917"/>
<evidence type="ECO:0000313" key="4">
    <source>
        <dbReference type="Proteomes" id="UP000319976"/>
    </source>
</evidence>
<protein>
    <submittedName>
        <fullName evidence="3">Aminopeptidase YwaD</fullName>
        <ecNumber evidence="3">3.4.11.6</ecNumber>
    </submittedName>
</protein>
<dbReference type="GO" id="GO:0004177">
    <property type="term" value="F:aminopeptidase activity"/>
    <property type="evidence" value="ECO:0007669"/>
    <property type="project" value="UniProtKB-KW"/>
</dbReference>
<dbReference type="PANTHER" id="PTHR12147">
    <property type="entry name" value="METALLOPEPTIDASE M28 FAMILY MEMBER"/>
    <property type="match status" value="1"/>
</dbReference>
<sequence length="619" mass="66627" precursor="true">MKRRWIQFLAITILAKLATTTAGIAFAENLEATVGRLSSHLEYLAGDELEGRGVATEGNHKAAEYLKSEFLAAGLKGALPNGQFYQSFPIHLSEEIVTENTSVELIGPDDEKRTLEIGTDFQPLLIGRSGEVKAPLVFAGYGISAPKLNYDDYADLDVKDKIVIVLRKEPQQANADSVFDGARISPHAYIRTKIKIASDHGAAGLILVNDPSSAKEKDELTKPEGFGNGTVTLPFVQITQAVFEKLLETSPVTSSEGKPLKTIPEIVVDIDENFAPVSTELEGWSADVAVATKQDTVEVSNVIGLLKGDGSHGDETIVVGAHFDHLGYGGFGSRNPSVRAIHNGADDNASGTSALIELARRFGQRNTAPSRDILFIAFNGEERGLLGSNYYLAHPVVPLEDTVAMLNLDMVGRKEGKPLTVYGVGTSKEMKELVETLAEKSSFEIKSVAGVIGASDHFGFYLKKIPALHLFTGTTKEYHTPEDDLETLDINGIAEVVDFAEGILDQFLSADKPMEFVEVATQKSGRPGKMAHLGVIPDYSGGVIGLKLNGVSPDTPAEQAGLKADDIIVKFGDIPVTDIHGLVAGLQKYKPNEDVDLVVLRDDTEVTVRVRLGESKGHQ</sequence>
<keyword evidence="4" id="KW-1185">Reference proteome</keyword>
<keyword evidence="1" id="KW-0732">Signal</keyword>
<feature type="domain" description="PDZ" evidence="2">
    <location>
        <begin position="531"/>
        <end position="603"/>
    </location>
</feature>
<dbReference type="Pfam" id="PF04389">
    <property type="entry name" value="Peptidase_M28"/>
    <property type="match status" value="1"/>
</dbReference>
<dbReference type="InterPro" id="IPR001478">
    <property type="entry name" value="PDZ"/>
</dbReference>
<dbReference type="SUPFAM" id="SSF53187">
    <property type="entry name" value="Zn-dependent exopeptidases"/>
    <property type="match status" value="1"/>
</dbReference>
<keyword evidence="3" id="KW-0031">Aminopeptidase</keyword>
<name>A0A517T917_9PLAN</name>
<gene>
    <name evidence="3" type="primary">ywaD_1</name>
    <name evidence="3" type="ORF">V22_20920</name>
</gene>
<evidence type="ECO:0000259" key="2">
    <source>
        <dbReference type="SMART" id="SM00228"/>
    </source>
</evidence>
<dbReference type="SUPFAM" id="SSF50156">
    <property type="entry name" value="PDZ domain-like"/>
    <property type="match status" value="1"/>
</dbReference>
<evidence type="ECO:0000256" key="1">
    <source>
        <dbReference type="SAM" id="SignalP"/>
    </source>
</evidence>
<dbReference type="Gene3D" id="2.30.42.10">
    <property type="match status" value="1"/>
</dbReference>
<dbReference type="InterPro" id="IPR003137">
    <property type="entry name" value="PA_domain"/>
</dbReference>
<keyword evidence="3" id="KW-0378">Hydrolase</keyword>
<dbReference type="RefSeq" id="WP_145262354.1">
    <property type="nucleotide sequence ID" value="NZ_CP036316.1"/>
</dbReference>
<dbReference type="GO" id="GO:0008235">
    <property type="term" value="F:metalloexopeptidase activity"/>
    <property type="evidence" value="ECO:0007669"/>
    <property type="project" value="InterPro"/>
</dbReference>
<dbReference type="Gene3D" id="3.40.630.10">
    <property type="entry name" value="Zn peptidases"/>
    <property type="match status" value="1"/>
</dbReference>
<organism evidence="3 4">
    <name type="scientific">Calycomorphotria hydatis</name>
    <dbReference type="NCBI Taxonomy" id="2528027"/>
    <lineage>
        <taxon>Bacteria</taxon>
        <taxon>Pseudomonadati</taxon>
        <taxon>Planctomycetota</taxon>
        <taxon>Planctomycetia</taxon>
        <taxon>Planctomycetales</taxon>
        <taxon>Planctomycetaceae</taxon>
        <taxon>Calycomorphotria</taxon>
    </lineage>
</organism>
<dbReference type="Pfam" id="PF13180">
    <property type="entry name" value="PDZ_2"/>
    <property type="match status" value="1"/>
</dbReference>
<dbReference type="InterPro" id="IPR045175">
    <property type="entry name" value="M28_fam"/>
</dbReference>